<keyword evidence="6" id="KW-0028">Amino-acid biosynthesis</keyword>
<comment type="similarity">
    <text evidence="3 12">Belongs to the DapA family.</text>
</comment>
<comment type="catalytic activity">
    <reaction evidence="11">
        <text>L-aspartate 4-semialdehyde + pyruvate = (2S,4S)-4-hydroxy-2,3,4,5-tetrahydrodipicolinate + H2O + H(+)</text>
        <dbReference type="Rhea" id="RHEA:34171"/>
        <dbReference type="ChEBI" id="CHEBI:15361"/>
        <dbReference type="ChEBI" id="CHEBI:15377"/>
        <dbReference type="ChEBI" id="CHEBI:15378"/>
        <dbReference type="ChEBI" id="CHEBI:67139"/>
        <dbReference type="ChEBI" id="CHEBI:537519"/>
        <dbReference type="EC" id="4.3.3.7"/>
    </reaction>
</comment>
<feature type="active site" description="Proton donor/acceptor" evidence="13">
    <location>
        <position position="185"/>
    </location>
</feature>
<feature type="binding site" evidence="14">
    <location>
        <position position="98"/>
    </location>
    <ligand>
        <name>pyruvate</name>
        <dbReference type="ChEBI" id="CHEBI:15361"/>
    </ligand>
</feature>
<gene>
    <name evidence="16" type="ORF">CDEB00056_LOCUS13483</name>
</gene>
<dbReference type="NCBIfam" id="TIGR00674">
    <property type="entry name" value="dapA"/>
    <property type="match status" value="1"/>
</dbReference>
<dbReference type="HAMAP" id="MF_00418">
    <property type="entry name" value="DapA"/>
    <property type="match status" value="1"/>
</dbReference>
<evidence type="ECO:0000256" key="13">
    <source>
        <dbReference type="PIRSR" id="PIRSR001365-1"/>
    </source>
</evidence>
<comment type="pathway">
    <text evidence="2">Amino-acid biosynthesis; L-lysine biosynthesis via DAP pathway; (S)-tetrahydrodipicolinate from L-aspartate: step 3/4.</text>
</comment>
<dbReference type="SUPFAM" id="SSF51569">
    <property type="entry name" value="Aldolase"/>
    <property type="match status" value="1"/>
</dbReference>
<evidence type="ECO:0000256" key="12">
    <source>
        <dbReference type="PIRNR" id="PIRNR001365"/>
    </source>
</evidence>
<dbReference type="PIRSF" id="PIRSF001365">
    <property type="entry name" value="DHDPS"/>
    <property type="match status" value="1"/>
</dbReference>
<keyword evidence="9 12" id="KW-0456">Lyase</keyword>
<organism evidence="16">
    <name type="scientific">Chaetoceros debilis</name>
    <dbReference type="NCBI Taxonomy" id="122233"/>
    <lineage>
        <taxon>Eukaryota</taxon>
        <taxon>Sar</taxon>
        <taxon>Stramenopiles</taxon>
        <taxon>Ochrophyta</taxon>
        <taxon>Bacillariophyta</taxon>
        <taxon>Coscinodiscophyceae</taxon>
        <taxon>Chaetocerotophycidae</taxon>
        <taxon>Chaetocerotales</taxon>
        <taxon>Chaetocerotaceae</taxon>
        <taxon>Chaetoceros</taxon>
    </lineage>
</organism>
<name>A0A7S3Q7S0_9STRA</name>
<reference evidence="16" key="1">
    <citation type="submission" date="2021-01" db="EMBL/GenBank/DDBJ databases">
        <authorList>
            <person name="Corre E."/>
            <person name="Pelletier E."/>
            <person name="Niang G."/>
            <person name="Scheremetjew M."/>
            <person name="Finn R."/>
            <person name="Kale V."/>
            <person name="Holt S."/>
            <person name="Cochrane G."/>
            <person name="Meng A."/>
            <person name="Brown T."/>
            <person name="Cohen L."/>
        </authorList>
    </citation>
    <scope>NUCLEOTIDE SEQUENCE</scope>
    <source>
        <strain evidence="16">MM31A-1</strain>
    </source>
</reference>
<evidence type="ECO:0000256" key="15">
    <source>
        <dbReference type="SAM" id="SignalP"/>
    </source>
</evidence>
<accession>A0A7S3Q7S0</accession>
<dbReference type="GO" id="GO:0009089">
    <property type="term" value="P:lysine biosynthetic process via diaminopimelate"/>
    <property type="evidence" value="ECO:0007669"/>
    <property type="project" value="UniProtKB-UniPathway"/>
</dbReference>
<evidence type="ECO:0000256" key="5">
    <source>
        <dbReference type="ARBA" id="ARBA00022490"/>
    </source>
</evidence>
<dbReference type="Gene3D" id="3.20.20.70">
    <property type="entry name" value="Aldolase class I"/>
    <property type="match status" value="1"/>
</dbReference>
<dbReference type="PANTHER" id="PTHR12128:SF66">
    <property type="entry name" value="4-HYDROXY-2-OXOGLUTARATE ALDOLASE, MITOCHONDRIAL"/>
    <property type="match status" value="1"/>
</dbReference>
<feature type="signal peptide" evidence="15">
    <location>
        <begin position="1"/>
        <end position="19"/>
    </location>
</feature>
<dbReference type="PANTHER" id="PTHR12128">
    <property type="entry name" value="DIHYDRODIPICOLINATE SYNTHASE"/>
    <property type="match status" value="1"/>
</dbReference>
<dbReference type="UniPathway" id="UPA00034">
    <property type="reaction ID" value="UER00017"/>
</dbReference>
<evidence type="ECO:0000256" key="11">
    <source>
        <dbReference type="ARBA" id="ARBA00047836"/>
    </source>
</evidence>
<keyword evidence="15" id="KW-0732">Signal</keyword>
<proteinExistence type="inferred from homology"/>
<comment type="function">
    <text evidence="1">Catalyzes the condensation of (S)-aspartate-beta-semialdehyde [(S)-ASA] and pyruvate to 4-hydroxy-tetrahydrodipicolinate (HTPA).</text>
</comment>
<evidence type="ECO:0000256" key="3">
    <source>
        <dbReference type="ARBA" id="ARBA00007592"/>
    </source>
</evidence>
<keyword evidence="7" id="KW-0220">Diaminopimelate biosynthesis</keyword>
<evidence type="ECO:0000256" key="1">
    <source>
        <dbReference type="ARBA" id="ARBA00003294"/>
    </source>
</evidence>
<feature type="active site" description="Schiff-base intermediate with substrate" evidence="13">
    <location>
        <position position="213"/>
    </location>
</feature>
<dbReference type="InterPro" id="IPR005263">
    <property type="entry name" value="DapA"/>
</dbReference>
<dbReference type="PRINTS" id="PR00146">
    <property type="entry name" value="DHPICSNTHASE"/>
</dbReference>
<sequence length="347" mass="36785">MITRTAILTALFSTASIHGFAPISIGQTIRISGNDSISISALSMASNANEIVQLKQGSTVALVTPMNTDGTIDFPSLRTILQFHKENKTDGLCILGTTGEASLLTMAERKAVLDVAVEEVKGSIPIMVGTGAIDPVAVREMTMQAIDCGCDASLVVSPPYIKPPQRGLIDHFTKMADLGLPVVVYNVPGRTAVDVLPETIGICAEHDNIVAVKEATGDVSRVQTIRGVTKGLKTPLLLYSGDDATEAEFVLKGGDGCISVTANVAPLAMHNMMMAGLQGDAAEAMRINETLESVHSNIFCEANPIPAKWALKRMGKITTGYCRPPLVELDESYFTLVEESLKKAGAL</sequence>
<evidence type="ECO:0000313" key="16">
    <source>
        <dbReference type="EMBL" id="CAE0468630.1"/>
    </source>
</evidence>
<feature type="chain" id="PRO_5030706462" description="4-hydroxy-tetrahydrodipicolinate synthase" evidence="15">
    <location>
        <begin position="20"/>
        <end position="347"/>
    </location>
</feature>
<dbReference type="CDD" id="cd00950">
    <property type="entry name" value="DHDPS"/>
    <property type="match status" value="1"/>
</dbReference>
<keyword evidence="5" id="KW-0963">Cytoplasm</keyword>
<dbReference type="EC" id="4.3.3.7" evidence="4"/>
<dbReference type="PROSITE" id="PS00666">
    <property type="entry name" value="DHDPS_2"/>
    <property type="match status" value="1"/>
</dbReference>
<dbReference type="GO" id="GO:0019877">
    <property type="term" value="P:diaminopimelate biosynthetic process"/>
    <property type="evidence" value="ECO:0007669"/>
    <property type="project" value="UniProtKB-KW"/>
</dbReference>
<keyword evidence="8" id="KW-0457">Lysine biosynthesis</keyword>
<dbReference type="GO" id="GO:0008840">
    <property type="term" value="F:4-hydroxy-tetrahydrodipicolinate synthase activity"/>
    <property type="evidence" value="ECO:0007669"/>
    <property type="project" value="UniProtKB-EC"/>
</dbReference>
<protein>
    <recommendedName>
        <fullName evidence="4">4-hydroxy-tetrahydrodipicolinate synthase</fullName>
        <ecNumber evidence="4">4.3.3.7</ecNumber>
    </recommendedName>
</protein>
<evidence type="ECO:0000256" key="2">
    <source>
        <dbReference type="ARBA" id="ARBA00005120"/>
    </source>
</evidence>
<dbReference type="EMBL" id="HBIO01017543">
    <property type="protein sequence ID" value="CAE0468630.1"/>
    <property type="molecule type" value="Transcribed_RNA"/>
</dbReference>
<feature type="binding site" evidence="14">
    <location>
        <position position="258"/>
    </location>
    <ligand>
        <name>pyruvate</name>
        <dbReference type="ChEBI" id="CHEBI:15361"/>
    </ligand>
</feature>
<dbReference type="AlphaFoldDB" id="A0A7S3Q7S0"/>
<evidence type="ECO:0000256" key="6">
    <source>
        <dbReference type="ARBA" id="ARBA00022605"/>
    </source>
</evidence>
<dbReference type="SMART" id="SM01130">
    <property type="entry name" value="DHDPS"/>
    <property type="match status" value="1"/>
</dbReference>
<keyword evidence="10" id="KW-0704">Schiff base</keyword>
<evidence type="ECO:0000256" key="8">
    <source>
        <dbReference type="ARBA" id="ARBA00023154"/>
    </source>
</evidence>
<dbReference type="InterPro" id="IPR020625">
    <property type="entry name" value="Schiff_base-form_aldolases_AS"/>
</dbReference>
<evidence type="ECO:0000256" key="9">
    <source>
        <dbReference type="ARBA" id="ARBA00023239"/>
    </source>
</evidence>
<evidence type="ECO:0000256" key="10">
    <source>
        <dbReference type="ARBA" id="ARBA00023270"/>
    </source>
</evidence>
<dbReference type="InterPro" id="IPR002220">
    <property type="entry name" value="DapA-like"/>
</dbReference>
<evidence type="ECO:0000256" key="14">
    <source>
        <dbReference type="PIRSR" id="PIRSR001365-2"/>
    </source>
</evidence>
<evidence type="ECO:0000256" key="4">
    <source>
        <dbReference type="ARBA" id="ARBA00012086"/>
    </source>
</evidence>
<dbReference type="InterPro" id="IPR013785">
    <property type="entry name" value="Aldolase_TIM"/>
</dbReference>
<evidence type="ECO:0000256" key="7">
    <source>
        <dbReference type="ARBA" id="ARBA00022915"/>
    </source>
</evidence>
<dbReference type="Pfam" id="PF00701">
    <property type="entry name" value="DHDPS"/>
    <property type="match status" value="1"/>
</dbReference>